<name>S9QRG5_9RHOB</name>
<dbReference type="HOGENOM" id="CLU_2169286_0_0_5"/>
<organism evidence="2 3">
    <name type="scientific">Salipiger mucosus DSM 16094</name>
    <dbReference type="NCBI Taxonomy" id="1123237"/>
    <lineage>
        <taxon>Bacteria</taxon>
        <taxon>Pseudomonadati</taxon>
        <taxon>Pseudomonadota</taxon>
        <taxon>Alphaproteobacteria</taxon>
        <taxon>Rhodobacterales</taxon>
        <taxon>Roseobacteraceae</taxon>
        <taxon>Salipiger</taxon>
    </lineage>
</organism>
<gene>
    <name evidence="2" type="ORF">Salmuc_01761</name>
</gene>
<evidence type="ECO:0000313" key="3">
    <source>
        <dbReference type="Proteomes" id="UP000015347"/>
    </source>
</evidence>
<protein>
    <submittedName>
        <fullName evidence="2">Uncharacterized protein</fullName>
    </submittedName>
</protein>
<evidence type="ECO:0000256" key="1">
    <source>
        <dbReference type="SAM" id="Phobius"/>
    </source>
</evidence>
<dbReference type="OrthoDB" id="8788571at2"/>
<dbReference type="AlphaFoldDB" id="S9QRG5"/>
<evidence type="ECO:0000313" key="2">
    <source>
        <dbReference type="EMBL" id="EPX83986.1"/>
    </source>
</evidence>
<keyword evidence="1" id="KW-0472">Membrane</keyword>
<dbReference type="Proteomes" id="UP000015347">
    <property type="component" value="Unassembled WGS sequence"/>
</dbReference>
<keyword evidence="1" id="KW-0812">Transmembrane</keyword>
<dbReference type="EMBL" id="APVH01000013">
    <property type="protein sequence ID" value="EPX83986.1"/>
    <property type="molecule type" value="Genomic_DNA"/>
</dbReference>
<feature type="transmembrane region" description="Helical" evidence="1">
    <location>
        <begin position="80"/>
        <end position="98"/>
    </location>
</feature>
<accession>S9QRG5</accession>
<dbReference type="RefSeq" id="WP_020038178.1">
    <property type="nucleotide sequence ID" value="NZ_KE557274.1"/>
</dbReference>
<comment type="caution">
    <text evidence="2">The sequence shown here is derived from an EMBL/GenBank/DDBJ whole genome shotgun (WGS) entry which is preliminary data.</text>
</comment>
<dbReference type="STRING" id="1123237.Salmuc_01761"/>
<keyword evidence="1" id="KW-1133">Transmembrane helix</keyword>
<reference evidence="3" key="1">
    <citation type="journal article" date="2014" name="Stand. Genomic Sci.">
        <title>Genome sequence of the exopolysaccharide-producing Salipiger mucosus type strain (DSM 16094(T)), a moderately halophilic member of the Roseobacter clade.</title>
        <authorList>
            <person name="Riedel T."/>
            <person name="Spring S."/>
            <person name="Fiebig A."/>
            <person name="Petersen J."/>
            <person name="Kyrpides N.C."/>
            <person name="Goker M."/>
            <person name="Klenk H.P."/>
        </authorList>
    </citation>
    <scope>NUCLEOTIDE SEQUENCE [LARGE SCALE GENOMIC DNA]</scope>
    <source>
        <strain evidence="3">DSM 16094</strain>
    </source>
</reference>
<proteinExistence type="predicted"/>
<sequence>MKLLRKCLRAVGLVADGFEITFAAATAFLSANVAIYCAHLTSQGWAALSFPLDHWARYDVVLPWFQSTIMTGQGLLLLKTWGTAGLCGFFSVVTLTAAQDAFSRFRARCG</sequence>
<keyword evidence="3" id="KW-1185">Reference proteome</keyword>